<dbReference type="EMBL" id="GAIX01010072">
    <property type="protein sequence ID" value="JAA82488.1"/>
    <property type="molecule type" value="Transcribed_RNA"/>
</dbReference>
<accession>S4P2C7</accession>
<organism evidence="2">
    <name type="scientific">Pararge aegeria</name>
    <name type="common">speckled wood butterfly</name>
    <dbReference type="NCBI Taxonomy" id="116150"/>
    <lineage>
        <taxon>Eukaryota</taxon>
        <taxon>Metazoa</taxon>
        <taxon>Ecdysozoa</taxon>
        <taxon>Arthropoda</taxon>
        <taxon>Hexapoda</taxon>
        <taxon>Insecta</taxon>
        <taxon>Pterygota</taxon>
        <taxon>Neoptera</taxon>
        <taxon>Endopterygota</taxon>
        <taxon>Lepidoptera</taxon>
        <taxon>Glossata</taxon>
        <taxon>Ditrysia</taxon>
        <taxon>Papilionoidea</taxon>
        <taxon>Nymphalidae</taxon>
        <taxon>Satyrinae</taxon>
        <taxon>Satyrini</taxon>
        <taxon>Parargina</taxon>
        <taxon>Pararge</taxon>
    </lineage>
</organism>
<sequence length="82" mass="9603">MKTSRGNTCCITVFNRAWVKRNHKQRINYPKLRVECYSFLFSVSSAIALLWICQISCSLEVSHSRRLKQDYPKMTVHLTPVL</sequence>
<evidence type="ECO:0000313" key="2">
    <source>
        <dbReference type="EMBL" id="JAA82488.1"/>
    </source>
</evidence>
<keyword evidence="1" id="KW-0472">Membrane</keyword>
<keyword evidence="1" id="KW-1133">Transmembrane helix</keyword>
<reference evidence="2" key="2">
    <citation type="submission" date="2013-05" db="EMBL/GenBank/DDBJ databases">
        <authorList>
            <person name="Carter J.-M."/>
            <person name="Baker S.C."/>
            <person name="Pink R."/>
            <person name="Carter D.R.F."/>
            <person name="Collins A."/>
            <person name="Tomlin J."/>
            <person name="Gibbs M."/>
            <person name="Breuker C.J."/>
        </authorList>
    </citation>
    <scope>NUCLEOTIDE SEQUENCE</scope>
    <source>
        <tissue evidence="2">Ovary</tissue>
    </source>
</reference>
<evidence type="ECO:0000256" key="1">
    <source>
        <dbReference type="SAM" id="Phobius"/>
    </source>
</evidence>
<reference evidence="2" key="1">
    <citation type="journal article" date="2013" name="BMC Genomics">
        <title>Unscrambling butterfly oogenesis.</title>
        <authorList>
            <person name="Carter J.M."/>
            <person name="Baker S.C."/>
            <person name="Pink R."/>
            <person name="Carter D.R."/>
            <person name="Collins A."/>
            <person name="Tomlin J."/>
            <person name="Gibbs M."/>
            <person name="Breuker C.J."/>
        </authorList>
    </citation>
    <scope>NUCLEOTIDE SEQUENCE</scope>
    <source>
        <tissue evidence="2">Ovary</tissue>
    </source>
</reference>
<dbReference type="AlphaFoldDB" id="S4P2C7"/>
<name>S4P2C7_9NEOP</name>
<keyword evidence="1" id="KW-0812">Transmembrane</keyword>
<proteinExistence type="predicted"/>
<protein>
    <submittedName>
        <fullName evidence="2">Uncharacterized protein</fullName>
    </submittedName>
</protein>
<feature type="transmembrane region" description="Helical" evidence="1">
    <location>
        <begin position="39"/>
        <end position="59"/>
    </location>
</feature>